<dbReference type="Proteomes" id="UP000466966">
    <property type="component" value="Unassembled WGS sequence"/>
</dbReference>
<keyword evidence="3" id="KW-1185">Reference proteome</keyword>
<keyword evidence="1" id="KW-0812">Transmembrane</keyword>
<evidence type="ECO:0000313" key="3">
    <source>
        <dbReference type="Proteomes" id="UP000466966"/>
    </source>
</evidence>
<gene>
    <name evidence="2" type="ORF">GRI99_12510</name>
</gene>
<feature type="transmembrane region" description="Helical" evidence="1">
    <location>
        <begin position="12"/>
        <end position="33"/>
    </location>
</feature>
<dbReference type="AlphaFoldDB" id="A0A844Z0D2"/>
<accession>A0A844Z0D2</accession>
<evidence type="ECO:0008006" key="4">
    <source>
        <dbReference type="Google" id="ProtNLM"/>
    </source>
</evidence>
<proteinExistence type="predicted"/>
<dbReference type="Pfam" id="PF05751">
    <property type="entry name" value="FixH"/>
    <property type="match status" value="1"/>
</dbReference>
<dbReference type="OrthoDB" id="1495896at2"/>
<reference evidence="2 3" key="1">
    <citation type="submission" date="2019-12" db="EMBL/GenBank/DDBJ databases">
        <title>Genomic-based taxomic classification of the family Erythrobacteraceae.</title>
        <authorList>
            <person name="Xu L."/>
        </authorList>
    </citation>
    <scope>NUCLEOTIDE SEQUENCE [LARGE SCALE GENOMIC DNA]</scope>
    <source>
        <strain evidence="2 3">M0322</strain>
    </source>
</reference>
<evidence type="ECO:0000313" key="2">
    <source>
        <dbReference type="EMBL" id="MXO72451.1"/>
    </source>
</evidence>
<protein>
    <recommendedName>
        <fullName evidence="4">Nitrogen fixation protein FixH</fullName>
    </recommendedName>
</protein>
<comment type="caution">
    <text evidence="2">The sequence shown here is derived from an EMBL/GenBank/DDBJ whole genome shotgun (WGS) entry which is preliminary data.</text>
</comment>
<dbReference type="InterPro" id="IPR008620">
    <property type="entry name" value="FixH"/>
</dbReference>
<dbReference type="InterPro" id="IPR018037">
    <property type="entry name" value="FixH_proteobacterial"/>
</dbReference>
<dbReference type="EMBL" id="WTYV01000005">
    <property type="protein sequence ID" value="MXO72451.1"/>
    <property type="molecule type" value="Genomic_DNA"/>
</dbReference>
<dbReference type="PIRSF" id="PIRSF011386">
    <property type="entry name" value="FixH"/>
    <property type="match status" value="1"/>
</dbReference>
<keyword evidence="1" id="KW-0472">Membrane</keyword>
<sequence length="155" mass="16872">MTQRTEAPRGPFTGWHMLAIMIAFFGVVIAVNVTMMTIARGSFGGIVVENSYVASQEFNGWLRAARAQEALGWQVASDVAADRSVTISVNGAPDPLAVTAMARHPLGRQPDQALTFRRATDGRYVSTAPLPEGRWTLRLQLASGSDVWRQEVSVQ</sequence>
<evidence type="ECO:0000256" key="1">
    <source>
        <dbReference type="SAM" id="Phobius"/>
    </source>
</evidence>
<name>A0A844Z0D2_9SPHN</name>
<organism evidence="2 3">
    <name type="scientific">Alteraurantiacibacter buctensis</name>
    <dbReference type="NCBI Taxonomy" id="1503981"/>
    <lineage>
        <taxon>Bacteria</taxon>
        <taxon>Pseudomonadati</taxon>
        <taxon>Pseudomonadota</taxon>
        <taxon>Alphaproteobacteria</taxon>
        <taxon>Sphingomonadales</taxon>
        <taxon>Erythrobacteraceae</taxon>
        <taxon>Alteraurantiacibacter</taxon>
    </lineage>
</organism>
<dbReference type="RefSeq" id="WP_160772388.1">
    <property type="nucleotide sequence ID" value="NZ_WTYV01000005.1"/>
</dbReference>
<keyword evidence="1" id="KW-1133">Transmembrane helix</keyword>